<dbReference type="InterPro" id="IPR013766">
    <property type="entry name" value="Thioredoxin_domain"/>
</dbReference>
<evidence type="ECO:0000313" key="3">
    <source>
        <dbReference type="Proteomes" id="UP000198406"/>
    </source>
</evidence>
<dbReference type="PANTHER" id="PTHR46472">
    <property type="entry name" value="NUCLEOREDOXIN"/>
    <property type="match status" value="1"/>
</dbReference>
<dbReference type="PROSITE" id="PS51352">
    <property type="entry name" value="THIOREDOXIN_2"/>
    <property type="match status" value="2"/>
</dbReference>
<protein>
    <recommendedName>
        <fullName evidence="1">Thioredoxin domain-containing protein</fullName>
    </recommendedName>
</protein>
<dbReference type="GO" id="GO:0004791">
    <property type="term" value="F:thioredoxin-disulfide reductase (NADPH) activity"/>
    <property type="evidence" value="ECO:0007669"/>
    <property type="project" value="TreeGrafter"/>
</dbReference>
<sequence length="412" mass="46259">MTTVTNQEIIDLLGKDTILWSPSLDKHVAPIEILANKVVLFYFSAHWCGPCRRFTPMLKEFYQKRKEQQTDSEDFEIVFCSMDRTAEEYKGYAGEMPWYCLPHQSPAMGPLASRYEAQGIPHLVAVDTDGTLLTLDGVGELSTRAEDFPWRPQPIADLLPGFYLDSNKEAVPMSDLDGKYLMLYFSAHWCPPCQRFTPVLSKAYTALKQQRQDFELLFVSSDRDQAGFDEYWGSMSFGAIPYNERQVKAALSARLGVRGIPALIMLSPEREVISDNVRDVIQNGDYISDFPYYPKMYGDLNSAGNAINQQRCVVVFHEAGDDSEQDDIREALQTAAENSKADKSLRFYWATSSGGLVTILRDTLKLGPPSETPVLALVDVPNGGTYYVSNQTDVTAETIQEFLLNPGDKKSL</sequence>
<dbReference type="Proteomes" id="UP000198406">
    <property type="component" value="Unassembled WGS sequence"/>
</dbReference>
<reference evidence="2 3" key="1">
    <citation type="journal article" date="2015" name="Plant Cell">
        <title>Oil accumulation by the oleaginous diatom Fistulifera solaris as revealed by the genome and transcriptome.</title>
        <authorList>
            <person name="Tanaka T."/>
            <person name="Maeda Y."/>
            <person name="Veluchamy A."/>
            <person name="Tanaka M."/>
            <person name="Abida H."/>
            <person name="Marechal E."/>
            <person name="Bowler C."/>
            <person name="Muto M."/>
            <person name="Sunaga Y."/>
            <person name="Tanaka M."/>
            <person name="Yoshino T."/>
            <person name="Taniguchi T."/>
            <person name="Fukuda Y."/>
            <person name="Nemoto M."/>
            <person name="Matsumoto M."/>
            <person name="Wong P.S."/>
            <person name="Aburatani S."/>
            <person name="Fujibuchi W."/>
        </authorList>
    </citation>
    <scope>NUCLEOTIDE SEQUENCE [LARGE SCALE GENOMIC DNA]</scope>
    <source>
        <strain evidence="2 3">JPCC DA0580</strain>
    </source>
</reference>
<dbReference type="Gene3D" id="3.40.30.10">
    <property type="entry name" value="Glutaredoxin"/>
    <property type="match status" value="3"/>
</dbReference>
<name>A0A1Z5J6C8_FISSO</name>
<feature type="domain" description="Thioredoxin" evidence="1">
    <location>
        <begin position="1"/>
        <end position="147"/>
    </location>
</feature>
<dbReference type="EMBL" id="BDSP01000008">
    <property type="protein sequence ID" value="GAX09553.1"/>
    <property type="molecule type" value="Genomic_DNA"/>
</dbReference>
<dbReference type="InterPro" id="IPR017937">
    <property type="entry name" value="Thioredoxin_CS"/>
</dbReference>
<dbReference type="InterPro" id="IPR012336">
    <property type="entry name" value="Thioredoxin-like_fold"/>
</dbReference>
<proteinExistence type="predicted"/>
<keyword evidence="3" id="KW-1185">Reference proteome</keyword>
<dbReference type="GO" id="GO:0031397">
    <property type="term" value="P:negative regulation of protein ubiquitination"/>
    <property type="evidence" value="ECO:0007669"/>
    <property type="project" value="TreeGrafter"/>
</dbReference>
<comment type="caution">
    <text evidence="2">The sequence shown here is derived from an EMBL/GenBank/DDBJ whole genome shotgun (WGS) entry which is preliminary data.</text>
</comment>
<gene>
    <name evidence="2" type="ORF">FisN_16Lh249</name>
</gene>
<dbReference type="PROSITE" id="PS00194">
    <property type="entry name" value="THIOREDOXIN_1"/>
    <property type="match status" value="1"/>
</dbReference>
<accession>A0A1Z5J6C8</accession>
<dbReference type="InterPro" id="IPR036249">
    <property type="entry name" value="Thioredoxin-like_sf"/>
</dbReference>
<dbReference type="GO" id="GO:0005634">
    <property type="term" value="C:nucleus"/>
    <property type="evidence" value="ECO:0007669"/>
    <property type="project" value="TreeGrafter"/>
</dbReference>
<dbReference type="GO" id="GO:0030178">
    <property type="term" value="P:negative regulation of Wnt signaling pathway"/>
    <property type="evidence" value="ECO:0007669"/>
    <property type="project" value="TreeGrafter"/>
</dbReference>
<organism evidence="2 3">
    <name type="scientific">Fistulifera solaris</name>
    <name type="common">Oleaginous diatom</name>
    <dbReference type="NCBI Taxonomy" id="1519565"/>
    <lineage>
        <taxon>Eukaryota</taxon>
        <taxon>Sar</taxon>
        <taxon>Stramenopiles</taxon>
        <taxon>Ochrophyta</taxon>
        <taxon>Bacillariophyta</taxon>
        <taxon>Bacillariophyceae</taxon>
        <taxon>Bacillariophycidae</taxon>
        <taxon>Naviculales</taxon>
        <taxon>Naviculaceae</taxon>
        <taxon>Fistulifera</taxon>
    </lineage>
</organism>
<dbReference type="CDD" id="cd02964">
    <property type="entry name" value="TryX_like_family"/>
    <property type="match status" value="1"/>
</dbReference>
<dbReference type="Pfam" id="PF13905">
    <property type="entry name" value="Thioredoxin_8"/>
    <property type="match status" value="2"/>
</dbReference>
<evidence type="ECO:0000313" key="2">
    <source>
        <dbReference type="EMBL" id="GAX09553.1"/>
    </source>
</evidence>
<dbReference type="AlphaFoldDB" id="A0A1Z5J6C8"/>
<dbReference type="PANTHER" id="PTHR46472:SF1">
    <property type="entry name" value="NUCLEOREDOXIN"/>
    <property type="match status" value="1"/>
</dbReference>
<evidence type="ECO:0000259" key="1">
    <source>
        <dbReference type="PROSITE" id="PS51352"/>
    </source>
</evidence>
<dbReference type="OrthoDB" id="409136at2759"/>
<dbReference type="InParanoid" id="A0A1Z5J6C8"/>
<feature type="domain" description="Thioredoxin" evidence="1">
    <location>
        <begin position="153"/>
        <end position="337"/>
    </location>
</feature>
<dbReference type="SUPFAM" id="SSF52833">
    <property type="entry name" value="Thioredoxin-like"/>
    <property type="match status" value="2"/>
</dbReference>